<sequence length="67" mass="8094">MIIFRLTVDFHHIWLIEKKMPLNNLDKKDVKSKNNSLLVMNEEEELEEDHLKMITIMVITIQMRITK</sequence>
<gene>
    <name evidence="1" type="ORF">CPELLU_LOCUS7451</name>
</gene>
<accession>A0A9N9CQ19</accession>
<organism evidence="1 2">
    <name type="scientific">Cetraspora pellucida</name>
    <dbReference type="NCBI Taxonomy" id="1433469"/>
    <lineage>
        <taxon>Eukaryota</taxon>
        <taxon>Fungi</taxon>
        <taxon>Fungi incertae sedis</taxon>
        <taxon>Mucoromycota</taxon>
        <taxon>Glomeromycotina</taxon>
        <taxon>Glomeromycetes</taxon>
        <taxon>Diversisporales</taxon>
        <taxon>Gigasporaceae</taxon>
        <taxon>Cetraspora</taxon>
    </lineage>
</organism>
<comment type="caution">
    <text evidence="1">The sequence shown here is derived from an EMBL/GenBank/DDBJ whole genome shotgun (WGS) entry which is preliminary data.</text>
</comment>
<proteinExistence type="predicted"/>
<keyword evidence="2" id="KW-1185">Reference proteome</keyword>
<dbReference type="EMBL" id="CAJVQA010004996">
    <property type="protein sequence ID" value="CAG8610998.1"/>
    <property type="molecule type" value="Genomic_DNA"/>
</dbReference>
<name>A0A9N9CQ19_9GLOM</name>
<evidence type="ECO:0000313" key="2">
    <source>
        <dbReference type="Proteomes" id="UP000789759"/>
    </source>
</evidence>
<protein>
    <submittedName>
        <fullName evidence="1">21161_t:CDS:1</fullName>
    </submittedName>
</protein>
<evidence type="ECO:0000313" key="1">
    <source>
        <dbReference type="EMBL" id="CAG8610998.1"/>
    </source>
</evidence>
<reference evidence="1" key="1">
    <citation type="submission" date="2021-06" db="EMBL/GenBank/DDBJ databases">
        <authorList>
            <person name="Kallberg Y."/>
            <person name="Tangrot J."/>
            <person name="Rosling A."/>
        </authorList>
    </citation>
    <scope>NUCLEOTIDE SEQUENCE</scope>
    <source>
        <strain evidence="1">FL966</strain>
    </source>
</reference>
<dbReference type="AlphaFoldDB" id="A0A9N9CQ19"/>
<dbReference type="Proteomes" id="UP000789759">
    <property type="component" value="Unassembled WGS sequence"/>
</dbReference>